<dbReference type="InterPro" id="IPR045358">
    <property type="entry name" value="Ty3_capsid"/>
</dbReference>
<dbReference type="PROSITE" id="PS00141">
    <property type="entry name" value="ASP_PROTEASE"/>
    <property type="match status" value="1"/>
</dbReference>
<evidence type="ECO:0000256" key="5">
    <source>
        <dbReference type="ARBA" id="ARBA00022801"/>
    </source>
</evidence>
<feature type="domain" description="Integrase catalytic" evidence="12">
    <location>
        <begin position="769"/>
        <end position="847"/>
    </location>
</feature>
<dbReference type="EMBL" id="JBCGBO010000007">
    <property type="protein sequence ID" value="KAK9187708.1"/>
    <property type="molecule type" value="Genomic_DNA"/>
</dbReference>
<dbReference type="PANTHER" id="PTHR37984">
    <property type="entry name" value="PROTEIN CBG26694"/>
    <property type="match status" value="1"/>
</dbReference>
<keyword evidence="4" id="KW-0255">Endonuclease</keyword>
<evidence type="ECO:0000256" key="11">
    <source>
        <dbReference type="SAM" id="MobiDB-lite"/>
    </source>
</evidence>
<dbReference type="InterPro" id="IPR041577">
    <property type="entry name" value="RT_RNaseH_2"/>
</dbReference>
<organism evidence="13 14">
    <name type="scientific">Citrus x changshan-huyou</name>
    <dbReference type="NCBI Taxonomy" id="2935761"/>
    <lineage>
        <taxon>Eukaryota</taxon>
        <taxon>Viridiplantae</taxon>
        <taxon>Streptophyta</taxon>
        <taxon>Embryophyta</taxon>
        <taxon>Tracheophyta</taxon>
        <taxon>Spermatophyta</taxon>
        <taxon>Magnoliopsida</taxon>
        <taxon>eudicotyledons</taxon>
        <taxon>Gunneridae</taxon>
        <taxon>Pentapetalae</taxon>
        <taxon>rosids</taxon>
        <taxon>malvids</taxon>
        <taxon>Sapindales</taxon>
        <taxon>Rutaceae</taxon>
        <taxon>Aurantioideae</taxon>
        <taxon>Citrus</taxon>
    </lineage>
</organism>
<proteinExistence type="predicted"/>
<dbReference type="InterPro" id="IPR036397">
    <property type="entry name" value="RNaseH_sf"/>
</dbReference>
<dbReference type="InterPro" id="IPR043502">
    <property type="entry name" value="DNA/RNA_pol_sf"/>
</dbReference>
<name>A0AAP0LVB8_9ROSI</name>
<dbReference type="PANTHER" id="PTHR37984:SF5">
    <property type="entry name" value="PROTEIN NYNRIN-LIKE"/>
    <property type="match status" value="1"/>
</dbReference>
<dbReference type="InterPro" id="IPR001969">
    <property type="entry name" value="Aspartic_peptidase_AS"/>
</dbReference>
<dbReference type="InterPro" id="IPR012337">
    <property type="entry name" value="RNaseH-like_sf"/>
</dbReference>
<keyword evidence="5" id="KW-0378">Hydrolase</keyword>
<evidence type="ECO:0000256" key="6">
    <source>
        <dbReference type="ARBA" id="ARBA00022842"/>
    </source>
</evidence>
<evidence type="ECO:0000256" key="3">
    <source>
        <dbReference type="ARBA" id="ARBA00022722"/>
    </source>
</evidence>
<dbReference type="PROSITE" id="PS50994">
    <property type="entry name" value="INTEGRASE"/>
    <property type="match status" value="1"/>
</dbReference>
<feature type="compositionally biased region" description="Polar residues" evidence="11">
    <location>
        <begin position="166"/>
        <end position="175"/>
    </location>
</feature>
<dbReference type="Gene3D" id="3.10.10.10">
    <property type="entry name" value="HIV Type 1 Reverse Transcriptase, subunit A, domain 1"/>
    <property type="match status" value="1"/>
</dbReference>
<sequence>MREEGKTKAKSDSNDDFDNGSTTTPNPHESLPSMKLKTKSKPPRAGLSFKGKSLAIFQNLSPRPDSTDNMLETKIFLILFQICPCSSKQKRNNPQYVPQWYQRIGMDQRVEKLESDVSSLMTGQLQILEKINELFGKLNSKNSLLEANMEREEGEHSNAPPHDQGRSGNTMGSRQISTHHSYVPRMIKLDFPLYNGSEDTTSWVCRVEQFFHLHQTPEEERVVLALFHLEADAQLWFQLIKQEGDMMTWQVFCDGLHARYGATQFQDFFGELIKLQQVGSVCDYHTQFEKLLAKVGRLSQDRQVSWFVSGLKDTIKADVLAGRPTTLTSAIGLARLYEARNISQRRSTTTTEFTPGHRCKKLFLIEACYDGDNDVVMDEDEAIIEDSKVVPEISLHAISGAKTSGTMQVKGTIGSLTTIVLVDSGSTHNFISEDIARKLGLLPKLKSNSRWWWHQEKGFLVVASVIKSSNSPYSSPVILVKKHDGSWRMCVDYRALNKINIKDKFPIPVASSDTPKTAFRTHHGHYEFLVMPFGLTNAPSTFQALMNELFAKKEKCQFGQKEVQYLGHIISETSVAVDPDKITTMMNWPKPSTLKALRGFLGLTGYYRKFIQNFGKIAGPLMKMLKKDSFSWTPAAEAAFQKLKEAMTKAPVLALSDFSKKFIIECDTSGLGVGAVLMQEREETREANDEESGGRLAAITQSVPNWVEAIKQEIESSVALQELFQRIKDAEAIGLWKIMDGGMRSAIRKFIAACDICQRHKVEQLAPARLLQPLPIPQQVWEDICMDFIDGLPISNGNSTILVVVDRLSKYARFVLLSHLYTAVGVARIFFDNIFKLHGMPRTIVCD</sequence>
<evidence type="ECO:0000256" key="8">
    <source>
        <dbReference type="ARBA" id="ARBA00022908"/>
    </source>
</evidence>
<dbReference type="Gene3D" id="2.40.70.10">
    <property type="entry name" value="Acid Proteases"/>
    <property type="match status" value="1"/>
</dbReference>
<dbReference type="GO" id="GO:0004190">
    <property type="term" value="F:aspartic-type endopeptidase activity"/>
    <property type="evidence" value="ECO:0007669"/>
    <property type="project" value="InterPro"/>
</dbReference>
<keyword evidence="9" id="KW-0695">RNA-directed DNA polymerase</keyword>
<evidence type="ECO:0000259" key="12">
    <source>
        <dbReference type="PROSITE" id="PS50994"/>
    </source>
</evidence>
<dbReference type="InterPro" id="IPR001584">
    <property type="entry name" value="Integrase_cat-core"/>
</dbReference>
<protein>
    <recommendedName>
        <fullName evidence="12">Integrase catalytic domain-containing protein</fullName>
    </recommendedName>
</protein>
<feature type="region of interest" description="Disordered" evidence="11">
    <location>
        <begin position="150"/>
        <end position="175"/>
    </location>
</feature>
<comment type="caution">
    <text evidence="13">The sequence shown here is derived from an EMBL/GenBank/DDBJ whole genome shotgun (WGS) entry which is preliminary data.</text>
</comment>
<evidence type="ECO:0000256" key="2">
    <source>
        <dbReference type="ARBA" id="ARBA00022695"/>
    </source>
</evidence>
<dbReference type="Proteomes" id="UP001428341">
    <property type="component" value="Unassembled WGS sequence"/>
</dbReference>
<evidence type="ECO:0000256" key="10">
    <source>
        <dbReference type="ARBA" id="ARBA00023268"/>
    </source>
</evidence>
<dbReference type="CDD" id="cd01647">
    <property type="entry name" value="RT_LTR"/>
    <property type="match status" value="1"/>
</dbReference>
<dbReference type="GO" id="GO:0003964">
    <property type="term" value="F:RNA-directed DNA polymerase activity"/>
    <property type="evidence" value="ECO:0007669"/>
    <property type="project" value="UniProtKB-KW"/>
</dbReference>
<reference evidence="13 14" key="1">
    <citation type="submission" date="2024-05" db="EMBL/GenBank/DDBJ databases">
        <title>Haplotype-resolved chromosome-level genome assembly of Huyou (Citrus changshanensis).</title>
        <authorList>
            <person name="Miao C."/>
            <person name="Chen W."/>
            <person name="Wu Y."/>
            <person name="Wang L."/>
            <person name="Zhao S."/>
            <person name="Grierson D."/>
            <person name="Xu C."/>
            <person name="Chen K."/>
        </authorList>
    </citation>
    <scope>NUCLEOTIDE SEQUENCE [LARGE SCALE GENOMIC DNA]</scope>
    <source>
        <strain evidence="13">01-14</strain>
        <tissue evidence="13">Leaf</tissue>
    </source>
</reference>
<feature type="compositionally biased region" description="Basic and acidic residues" evidence="11">
    <location>
        <begin position="1"/>
        <end position="13"/>
    </location>
</feature>
<keyword evidence="6" id="KW-0460">Magnesium</keyword>
<dbReference type="CDD" id="cd00303">
    <property type="entry name" value="retropepsin_like"/>
    <property type="match status" value="1"/>
</dbReference>
<keyword evidence="10" id="KW-0511">Multifunctional enzyme</keyword>
<feature type="region of interest" description="Disordered" evidence="11">
    <location>
        <begin position="1"/>
        <end position="47"/>
    </location>
</feature>
<dbReference type="Pfam" id="PF19259">
    <property type="entry name" value="Ty3_capsid"/>
    <property type="match status" value="1"/>
</dbReference>
<dbReference type="Pfam" id="PF17919">
    <property type="entry name" value="RT_RNaseH_2"/>
    <property type="match status" value="1"/>
</dbReference>
<dbReference type="GO" id="GO:0006508">
    <property type="term" value="P:proteolysis"/>
    <property type="evidence" value="ECO:0007669"/>
    <property type="project" value="InterPro"/>
</dbReference>
<dbReference type="SUPFAM" id="SSF53098">
    <property type="entry name" value="Ribonuclease H-like"/>
    <property type="match status" value="1"/>
</dbReference>
<keyword evidence="2" id="KW-0548">Nucleotidyltransferase</keyword>
<keyword evidence="3" id="KW-0540">Nuclease</keyword>
<dbReference type="SUPFAM" id="SSF56672">
    <property type="entry name" value="DNA/RNA polymerases"/>
    <property type="match status" value="1"/>
</dbReference>
<evidence type="ECO:0000256" key="1">
    <source>
        <dbReference type="ARBA" id="ARBA00022679"/>
    </source>
</evidence>
<evidence type="ECO:0000256" key="7">
    <source>
        <dbReference type="ARBA" id="ARBA00022884"/>
    </source>
</evidence>
<evidence type="ECO:0000256" key="4">
    <source>
        <dbReference type="ARBA" id="ARBA00022759"/>
    </source>
</evidence>
<dbReference type="AlphaFoldDB" id="A0AAP0LVB8"/>
<dbReference type="GO" id="GO:0003723">
    <property type="term" value="F:RNA binding"/>
    <property type="evidence" value="ECO:0007669"/>
    <property type="project" value="UniProtKB-KW"/>
</dbReference>
<dbReference type="InterPro" id="IPR050951">
    <property type="entry name" value="Retrovirus_Pol_polyprotein"/>
</dbReference>
<evidence type="ECO:0000256" key="9">
    <source>
        <dbReference type="ARBA" id="ARBA00022918"/>
    </source>
</evidence>
<dbReference type="Gene3D" id="3.30.70.270">
    <property type="match status" value="2"/>
</dbReference>
<keyword evidence="14" id="KW-1185">Reference proteome</keyword>
<dbReference type="InterPro" id="IPR043128">
    <property type="entry name" value="Rev_trsase/Diguanyl_cyclase"/>
</dbReference>
<dbReference type="Gene3D" id="3.30.420.10">
    <property type="entry name" value="Ribonuclease H-like superfamily/Ribonuclease H"/>
    <property type="match status" value="1"/>
</dbReference>
<evidence type="ECO:0000313" key="13">
    <source>
        <dbReference type="EMBL" id="KAK9187708.1"/>
    </source>
</evidence>
<dbReference type="GO" id="GO:0015074">
    <property type="term" value="P:DNA integration"/>
    <property type="evidence" value="ECO:0007669"/>
    <property type="project" value="UniProtKB-KW"/>
</dbReference>
<dbReference type="FunFam" id="3.30.70.270:FF:000020">
    <property type="entry name" value="Transposon Tf2-6 polyprotein-like Protein"/>
    <property type="match status" value="1"/>
</dbReference>
<keyword evidence="1" id="KW-0808">Transferase</keyword>
<dbReference type="GO" id="GO:0004519">
    <property type="term" value="F:endonuclease activity"/>
    <property type="evidence" value="ECO:0007669"/>
    <property type="project" value="UniProtKB-KW"/>
</dbReference>
<dbReference type="FunFam" id="3.10.10.10:FF:000002">
    <property type="entry name" value="Retrovirus-related Pol polyprotein from transposon 17.6-like protein"/>
    <property type="match status" value="1"/>
</dbReference>
<gene>
    <name evidence="13" type="ORF">WN944_019106</name>
</gene>
<keyword evidence="7" id="KW-0694">RNA-binding</keyword>
<keyword evidence="8" id="KW-0229">DNA integration</keyword>
<accession>A0AAP0LVB8</accession>
<evidence type="ECO:0000313" key="14">
    <source>
        <dbReference type="Proteomes" id="UP001428341"/>
    </source>
</evidence>
<dbReference type="InterPro" id="IPR021109">
    <property type="entry name" value="Peptidase_aspartic_dom_sf"/>
</dbReference>